<evidence type="ECO:0000256" key="1">
    <source>
        <dbReference type="SAM" id="MobiDB-lite"/>
    </source>
</evidence>
<feature type="compositionally biased region" description="Basic and acidic residues" evidence="1">
    <location>
        <begin position="866"/>
        <end position="882"/>
    </location>
</feature>
<comment type="caution">
    <text evidence="2">The sequence shown here is derived from an EMBL/GenBank/DDBJ whole genome shotgun (WGS) entry which is preliminary data.</text>
</comment>
<feature type="compositionally biased region" description="Polar residues" evidence="1">
    <location>
        <begin position="172"/>
        <end position="195"/>
    </location>
</feature>
<keyword evidence="3" id="KW-1185">Reference proteome</keyword>
<feature type="region of interest" description="Disordered" evidence="1">
    <location>
        <begin position="369"/>
        <end position="395"/>
    </location>
</feature>
<feature type="compositionally biased region" description="Polar residues" evidence="1">
    <location>
        <begin position="755"/>
        <end position="775"/>
    </location>
</feature>
<protein>
    <submittedName>
        <fullName evidence="2">Uncharacterized protein</fullName>
    </submittedName>
</protein>
<dbReference type="AlphaFoldDB" id="A0A9P8C658"/>
<feature type="compositionally biased region" description="Polar residues" evidence="1">
    <location>
        <begin position="795"/>
        <end position="843"/>
    </location>
</feature>
<feature type="compositionally biased region" description="Acidic residues" evidence="1">
    <location>
        <begin position="111"/>
        <end position="126"/>
    </location>
</feature>
<dbReference type="EMBL" id="MU251447">
    <property type="protein sequence ID" value="KAG9234930.1"/>
    <property type="molecule type" value="Genomic_DNA"/>
</dbReference>
<feature type="compositionally biased region" description="Acidic residues" evidence="1">
    <location>
        <begin position="245"/>
        <end position="254"/>
    </location>
</feature>
<evidence type="ECO:0000313" key="3">
    <source>
        <dbReference type="Proteomes" id="UP000824998"/>
    </source>
</evidence>
<feature type="compositionally biased region" description="Polar residues" evidence="1">
    <location>
        <begin position="559"/>
        <end position="571"/>
    </location>
</feature>
<sequence length="1011" mass="111498">MPRNLVKISREQQELLDRKESWHCPSAGSQTAYATIPVKVREDLKSFMNKPPGETQNGIASDHITVSDDTDDSSESEDESHRSVHSAADNQFEQTRANSQDAGGTQFATNEEGEESDAENLSDEESASCSMASLQTKSENYGGSKHRAMTNEEDDPDGVSEPSPAANRHRTFPTSRVTAPLISQQRASENGQGKSNLEAAANRTSASLTKVELQSATRRAPPPDFYPSSAPDQDLELDELHAEGDEVEHDEGEEVQIPQSSQVLPSTAPTKPRLIQVERSPFNDTNLIVQADKKTFLISRPSSAKNIEDLYESPSSDPVVVATYENKSQETETTESALDNEQHTLGSREKDDSMTGFTQGILPQEIRVIDNGDSSESDEDIRSPPSLTYNADKPSPLLNTSVQPLSRKSKPCVALTPILDSISSRLVTPEVMCALAQPTIPGKENDAIPSPSVPASLYRKPTEMVTNLSREQTPLMPSPPKRLAAEKAIQQEAFTRRNTKKMARAARHKFNEDCLPVERNLPPTNLCPLIPRTPPVEARPIITQDTRHSTSPRRDLPLSQENRPSQSQRTPPVQAMPQDARPLGVDQSNKTTSDQQRITPERASYSNSNRSRHTSESPDGSQGDLTVLDAHQQFLAAYPGYAGSRNNFTWALVYIEWLRKANQVLPGFLFDDFIRVISYEYITYVHDCQRKDLQPLTGWHFYDEKVDEPKFTKSVIQRKNLSDALLTLDQRHVEKIRAQFSATSEPDDSRVRGSETPSTIQPVRQPSTADASSSKRLGDTAPSGMNEKSPASKVTLPSSPIILQNSPLHQRTSSAKAKTSAPTRSTPAKSTPTRLTRAQQTPKSPILGIDSDSKWINAIKSLKQLKEKRDIDESRIRAKTSDNGKSISEASVTKRKPEHSTEDISHPAKKPRVDRKSLGSTTSLRTPFLAIPQPASVSEQSETTSRVTGGLNNIKKGATFKDMLEGIQQSGGLKSRLSTPSSTAAKRFCTKTKQDAEVMVMEPKTQAWNYD</sequence>
<reference evidence="2" key="1">
    <citation type="journal article" date="2021" name="IMA Fungus">
        <title>Genomic characterization of three marine fungi, including Emericellopsis atlantica sp. nov. with signatures of a generalist lifestyle and marine biomass degradation.</title>
        <authorList>
            <person name="Hagestad O.C."/>
            <person name="Hou L."/>
            <person name="Andersen J.H."/>
            <person name="Hansen E.H."/>
            <person name="Altermark B."/>
            <person name="Li C."/>
            <person name="Kuhnert E."/>
            <person name="Cox R.J."/>
            <person name="Crous P.W."/>
            <person name="Spatafora J.W."/>
            <person name="Lail K."/>
            <person name="Amirebrahimi M."/>
            <person name="Lipzen A."/>
            <person name="Pangilinan J."/>
            <person name="Andreopoulos W."/>
            <person name="Hayes R.D."/>
            <person name="Ng V."/>
            <person name="Grigoriev I.V."/>
            <person name="Jackson S.A."/>
            <person name="Sutton T.D.S."/>
            <person name="Dobson A.D.W."/>
            <person name="Rama T."/>
        </authorList>
    </citation>
    <scope>NUCLEOTIDE SEQUENCE</scope>
    <source>
        <strain evidence="2">TRa018bII</strain>
    </source>
</reference>
<feature type="compositionally biased region" description="Polar residues" evidence="1">
    <location>
        <begin position="88"/>
        <end position="109"/>
    </location>
</feature>
<feature type="compositionally biased region" description="Basic and acidic residues" evidence="1">
    <location>
        <begin position="545"/>
        <end position="556"/>
    </location>
</feature>
<feature type="compositionally biased region" description="Polar residues" evidence="1">
    <location>
        <begin position="127"/>
        <end position="141"/>
    </location>
</feature>
<feature type="compositionally biased region" description="Acidic residues" evidence="1">
    <location>
        <begin position="68"/>
        <end position="78"/>
    </location>
</feature>
<proteinExistence type="predicted"/>
<feature type="compositionally biased region" description="Basic and acidic residues" evidence="1">
    <location>
        <begin position="340"/>
        <end position="353"/>
    </location>
</feature>
<feature type="compositionally biased region" description="Polar residues" evidence="1">
    <location>
        <begin position="202"/>
        <end position="217"/>
    </location>
</feature>
<feature type="region of interest" description="Disordered" evidence="1">
    <location>
        <begin position="516"/>
        <end position="624"/>
    </location>
</feature>
<name>A0A9P8C658_9HELO</name>
<feature type="compositionally biased region" description="Polar residues" evidence="1">
    <location>
        <begin position="257"/>
        <end position="269"/>
    </location>
</feature>
<feature type="region of interest" description="Disordered" evidence="1">
    <location>
        <begin position="738"/>
        <end position="849"/>
    </location>
</feature>
<evidence type="ECO:0000313" key="2">
    <source>
        <dbReference type="EMBL" id="KAG9234930.1"/>
    </source>
</evidence>
<feature type="region of interest" description="Disordered" evidence="1">
    <location>
        <begin position="866"/>
        <end position="921"/>
    </location>
</feature>
<feature type="region of interest" description="Disordered" evidence="1">
    <location>
        <begin position="44"/>
        <end position="271"/>
    </location>
</feature>
<feature type="region of interest" description="Disordered" evidence="1">
    <location>
        <begin position="326"/>
        <end position="356"/>
    </location>
</feature>
<accession>A0A9P8C658</accession>
<dbReference type="OrthoDB" id="3538943at2759"/>
<organism evidence="2 3">
    <name type="scientific">Amylocarpus encephaloides</name>
    <dbReference type="NCBI Taxonomy" id="45428"/>
    <lineage>
        <taxon>Eukaryota</taxon>
        <taxon>Fungi</taxon>
        <taxon>Dikarya</taxon>
        <taxon>Ascomycota</taxon>
        <taxon>Pezizomycotina</taxon>
        <taxon>Leotiomycetes</taxon>
        <taxon>Helotiales</taxon>
        <taxon>Helotiales incertae sedis</taxon>
        <taxon>Amylocarpus</taxon>
    </lineage>
</organism>
<feature type="compositionally biased region" description="Polar residues" evidence="1">
    <location>
        <begin position="586"/>
        <end position="609"/>
    </location>
</feature>
<dbReference type="Proteomes" id="UP000824998">
    <property type="component" value="Unassembled WGS sequence"/>
</dbReference>
<gene>
    <name evidence="2" type="ORF">BJ875DRAFT_460407</name>
</gene>